<evidence type="ECO:0000256" key="2">
    <source>
        <dbReference type="SAM" id="MobiDB-lite"/>
    </source>
</evidence>
<accession>A0A921F8I4</accession>
<dbReference type="Proteomes" id="UP000707535">
    <property type="component" value="Unassembled WGS sequence"/>
</dbReference>
<dbReference type="Gene3D" id="3.40.710.10">
    <property type="entry name" value="DD-peptidase/beta-lactamase superfamily"/>
    <property type="match status" value="1"/>
</dbReference>
<dbReference type="Pfam" id="PF00144">
    <property type="entry name" value="Beta-lactamase"/>
    <property type="match status" value="1"/>
</dbReference>
<dbReference type="SUPFAM" id="SSF56601">
    <property type="entry name" value="beta-lactamase/transpeptidase-like"/>
    <property type="match status" value="1"/>
</dbReference>
<organism evidence="4 5">
    <name type="scientific">Ligilactobacillus acidipiscis</name>
    <dbReference type="NCBI Taxonomy" id="89059"/>
    <lineage>
        <taxon>Bacteria</taxon>
        <taxon>Bacillati</taxon>
        <taxon>Bacillota</taxon>
        <taxon>Bacilli</taxon>
        <taxon>Lactobacillales</taxon>
        <taxon>Lactobacillaceae</taxon>
        <taxon>Ligilactobacillus</taxon>
    </lineage>
</organism>
<evidence type="ECO:0000313" key="4">
    <source>
        <dbReference type="EMBL" id="HJE97140.1"/>
    </source>
</evidence>
<keyword evidence="1" id="KW-0378">Hydrolase</keyword>
<protein>
    <submittedName>
        <fullName evidence="4">Penicillin binding protein PBP4B</fullName>
    </submittedName>
</protein>
<name>A0A921F8I4_9LACO</name>
<evidence type="ECO:0000313" key="5">
    <source>
        <dbReference type="Proteomes" id="UP000707535"/>
    </source>
</evidence>
<feature type="compositionally biased region" description="Basic and acidic residues" evidence="2">
    <location>
        <begin position="289"/>
        <end position="300"/>
    </location>
</feature>
<reference evidence="4" key="2">
    <citation type="submission" date="2021-09" db="EMBL/GenBank/DDBJ databases">
        <authorList>
            <person name="Gilroy R."/>
        </authorList>
    </citation>
    <scope>NUCLEOTIDE SEQUENCE</scope>
    <source>
        <strain evidence="4">CHK174-6876</strain>
    </source>
</reference>
<dbReference type="NCBIfam" id="NF002968">
    <property type="entry name" value="PRK03642.1"/>
    <property type="match status" value="1"/>
</dbReference>
<feature type="domain" description="Beta-lactamase-related" evidence="3">
    <location>
        <begin position="162"/>
        <end position="538"/>
    </location>
</feature>
<reference evidence="4" key="1">
    <citation type="journal article" date="2021" name="PeerJ">
        <title>Extensive microbial diversity within the chicken gut microbiome revealed by metagenomics and culture.</title>
        <authorList>
            <person name="Gilroy R."/>
            <person name="Ravi A."/>
            <person name="Getino M."/>
            <person name="Pursley I."/>
            <person name="Horton D.L."/>
            <person name="Alikhan N.F."/>
            <person name="Baker D."/>
            <person name="Gharbi K."/>
            <person name="Hall N."/>
            <person name="Watson M."/>
            <person name="Adriaenssens E.M."/>
            <person name="Foster-Nyarko E."/>
            <person name="Jarju S."/>
            <person name="Secka A."/>
            <person name="Antonio M."/>
            <person name="Oren A."/>
            <person name="Chaudhuri R.R."/>
            <person name="La Ragione R."/>
            <person name="Hildebrand F."/>
            <person name="Pallen M.J."/>
        </authorList>
    </citation>
    <scope>NUCLEOTIDE SEQUENCE</scope>
    <source>
        <strain evidence="4">CHK174-6876</strain>
    </source>
</reference>
<evidence type="ECO:0000256" key="1">
    <source>
        <dbReference type="ARBA" id="ARBA00022801"/>
    </source>
</evidence>
<dbReference type="PANTHER" id="PTHR43283">
    <property type="entry name" value="BETA-LACTAMASE-RELATED"/>
    <property type="match status" value="1"/>
</dbReference>
<evidence type="ECO:0000259" key="3">
    <source>
        <dbReference type="Pfam" id="PF00144"/>
    </source>
</evidence>
<dbReference type="EMBL" id="DYXG01000057">
    <property type="protein sequence ID" value="HJE97140.1"/>
    <property type="molecule type" value="Genomic_DNA"/>
</dbReference>
<dbReference type="PROSITE" id="PS51257">
    <property type="entry name" value="PROKAR_LIPOPROTEIN"/>
    <property type="match status" value="1"/>
</dbReference>
<dbReference type="InterPro" id="IPR001466">
    <property type="entry name" value="Beta-lactam-related"/>
</dbReference>
<dbReference type="GO" id="GO:0016787">
    <property type="term" value="F:hydrolase activity"/>
    <property type="evidence" value="ECO:0007669"/>
    <property type="project" value="UniProtKB-KW"/>
</dbReference>
<comment type="caution">
    <text evidence="4">The sequence shown here is derived from an EMBL/GenBank/DDBJ whole genome shotgun (WGS) entry which is preliminary data.</text>
</comment>
<gene>
    <name evidence="4" type="primary">pbp4b</name>
    <name evidence="4" type="ORF">K8V00_05925</name>
</gene>
<dbReference type="InterPro" id="IPR012338">
    <property type="entry name" value="Beta-lactam/transpept-like"/>
</dbReference>
<dbReference type="PANTHER" id="PTHR43283:SF11">
    <property type="entry name" value="BETA-LACTAMASE-RELATED DOMAIN-CONTAINING PROTEIN"/>
    <property type="match status" value="1"/>
</dbReference>
<dbReference type="InterPro" id="IPR050789">
    <property type="entry name" value="Diverse_Enzym_Activities"/>
</dbReference>
<feature type="region of interest" description="Disordered" evidence="2">
    <location>
        <begin position="279"/>
        <end position="305"/>
    </location>
</feature>
<dbReference type="AlphaFoldDB" id="A0A921F8I4"/>
<proteinExistence type="predicted"/>
<sequence length="635" mass="71845">MKYKWGKGLLVCSAIVITACFGLGFSQQKEQKITADTTSNEGYQLSQTYPLSEKDADFDSSLVTNQIRKFTSYRGQGSLLVKTNDPRAFKMYVNGDKITTRIAGNSWQNIDISRFTRNGSNDLQVSQINDNSQAKMEVKVPYPVLKDKSRSYSYNDNFRLIDQLINSEIKHGFTSAQLVVTKNGNIIKSSAYGRVNSYDQQGKRLKNTAKVTPNTLYDLASNTKMYATNYAVQKLVADGKLNIDQKVNEFFPDFKDGKDDQIKGKNDLTVKEILQHQAGFPADPQYHNRNYDPNDPDKPKPNANEKLYTQDRNKVMSKIIATPLEYKPGTKTMYSDVDYMLLGFIVEKITGQRLDKYMSETYYQPLNLQHTTFQPLEHGFAKNQVAATELNGNTRDGAIDFDNIRKNTIQGEVHDEKAYYAMGGVSGHAGLFANARDLAVLTQITMNKGGYGDQAFFDEDTNDQFVKPKDTNSSYGLGWRREGHLLYSWAFSPLSDSSTVGHTGWTGTLTVIDPVNHMSVVLLTNTKNSKVVDNKKDPNDFYGNHFLTGQYGMVSTLAFDSDKKNNSEANDSKLIDMVNSKYSYMKANEKDQVKADYDQLSSMLDVIKERRGHYEMRQYAHSKQFNKIQKFVADK</sequence>